<dbReference type="PANTHER" id="PTHR44835">
    <property type="entry name" value="UDP-N-ACETYLGLUCOSAMINE--PEPTIDE N-ACETYLGLUCOSAMINYLTRANSFERASE SPINDLY-RELATED"/>
    <property type="match status" value="1"/>
</dbReference>
<dbReference type="SUPFAM" id="SSF48452">
    <property type="entry name" value="TPR-like"/>
    <property type="match status" value="1"/>
</dbReference>
<keyword evidence="6" id="KW-0677">Repeat</keyword>
<evidence type="ECO:0000256" key="8">
    <source>
        <dbReference type="PROSITE-ProRule" id="PRU00339"/>
    </source>
</evidence>
<feature type="repeat" description="TPR" evidence="8">
    <location>
        <begin position="136"/>
        <end position="169"/>
    </location>
</feature>
<evidence type="ECO:0000256" key="5">
    <source>
        <dbReference type="ARBA" id="ARBA00022679"/>
    </source>
</evidence>
<feature type="region of interest" description="Disordered" evidence="9">
    <location>
        <begin position="1"/>
        <end position="27"/>
    </location>
</feature>
<dbReference type="InterPro" id="IPR029489">
    <property type="entry name" value="OGT/SEC/SPY_C"/>
</dbReference>
<keyword evidence="4 12" id="KW-0328">Glycosyltransferase</keyword>
<dbReference type="Pfam" id="PF13844">
    <property type="entry name" value="Glyco_transf_41"/>
    <property type="match status" value="2"/>
</dbReference>
<dbReference type="Gene3D" id="3.90.550.10">
    <property type="entry name" value="Spore Coat Polysaccharide Biosynthesis Protein SpsA, Chain A"/>
    <property type="match status" value="1"/>
</dbReference>
<name>A0ABU1HJ79_9GAMM</name>
<reference evidence="12 13" key="1">
    <citation type="submission" date="2023-04" db="EMBL/GenBank/DDBJ databases">
        <title>A long-awaited taxogenomic arrangement of the family Halomonadaceae.</title>
        <authorList>
            <person name="De La Haba R."/>
            <person name="Chuvochina M."/>
            <person name="Wittouck S."/>
            <person name="Arahal D.R."/>
            <person name="Sanchez-Porro C."/>
            <person name="Hugenholtz P."/>
            <person name="Ventosa A."/>
        </authorList>
    </citation>
    <scope>NUCLEOTIDE SEQUENCE [LARGE SCALE GENOMIC DNA]</scope>
    <source>
        <strain evidence="12 13">DSM 26770</strain>
    </source>
</reference>
<evidence type="ECO:0000313" key="13">
    <source>
        <dbReference type="Proteomes" id="UP001251374"/>
    </source>
</evidence>
<keyword evidence="13" id="KW-1185">Reference proteome</keyword>
<dbReference type="SMART" id="SM00028">
    <property type="entry name" value="TPR"/>
    <property type="match status" value="5"/>
</dbReference>
<dbReference type="CDD" id="cd00761">
    <property type="entry name" value="Glyco_tranf_GTA_type"/>
    <property type="match status" value="1"/>
</dbReference>
<feature type="domain" description="Glycosyltransferase 2-like" evidence="10">
    <location>
        <begin position="1049"/>
        <end position="1160"/>
    </location>
</feature>
<protein>
    <recommendedName>
        <fullName evidence="3">protein O-GlcNAc transferase</fullName>
        <ecNumber evidence="3">2.4.1.255</ecNumber>
    </recommendedName>
</protein>
<comment type="caution">
    <text evidence="12">The sequence shown here is derived from an EMBL/GenBank/DDBJ whole genome shotgun (WGS) entry which is preliminary data.</text>
</comment>
<dbReference type="SUPFAM" id="SSF53756">
    <property type="entry name" value="UDP-Glycosyltransferase/glycogen phosphorylase"/>
    <property type="match status" value="1"/>
</dbReference>
<dbReference type="EC" id="2.4.1.255" evidence="3"/>
<evidence type="ECO:0000256" key="7">
    <source>
        <dbReference type="ARBA" id="ARBA00022803"/>
    </source>
</evidence>
<dbReference type="RefSeq" id="WP_309724625.1">
    <property type="nucleotide sequence ID" value="NZ_JARWAM010000016.1"/>
</dbReference>
<evidence type="ECO:0000256" key="3">
    <source>
        <dbReference type="ARBA" id="ARBA00011970"/>
    </source>
</evidence>
<dbReference type="SUPFAM" id="SSF53448">
    <property type="entry name" value="Nucleotide-diphospho-sugar transferases"/>
    <property type="match status" value="1"/>
</dbReference>
<dbReference type="Gene3D" id="3.40.50.11380">
    <property type="match status" value="1"/>
</dbReference>
<evidence type="ECO:0000256" key="9">
    <source>
        <dbReference type="SAM" id="MobiDB-lite"/>
    </source>
</evidence>
<feature type="domain" description="O-GlcNAc transferase C-terminal" evidence="11">
    <location>
        <begin position="250"/>
        <end position="407"/>
    </location>
</feature>
<proteinExistence type="inferred from homology"/>
<dbReference type="PANTHER" id="PTHR44835:SF1">
    <property type="entry name" value="PROTEIN O-GLCNAC TRANSFERASE"/>
    <property type="match status" value="1"/>
</dbReference>
<dbReference type="GO" id="GO:0016757">
    <property type="term" value="F:glycosyltransferase activity"/>
    <property type="evidence" value="ECO:0007669"/>
    <property type="project" value="UniProtKB-KW"/>
</dbReference>
<dbReference type="InterPro" id="IPR051939">
    <property type="entry name" value="Glycosyltr_41/O-GlcNAc_trsf"/>
</dbReference>
<organism evidence="12 13">
    <name type="scientific">Franzmannia qiaohouensis</name>
    <dbReference type="NCBI Taxonomy" id="1329370"/>
    <lineage>
        <taxon>Bacteria</taxon>
        <taxon>Pseudomonadati</taxon>
        <taxon>Pseudomonadota</taxon>
        <taxon>Gammaproteobacteria</taxon>
        <taxon>Oceanospirillales</taxon>
        <taxon>Halomonadaceae</taxon>
        <taxon>Franzmannia</taxon>
    </lineage>
</organism>
<dbReference type="InterPro" id="IPR019734">
    <property type="entry name" value="TPR_rpt"/>
</dbReference>
<keyword evidence="7 8" id="KW-0802">TPR repeat</keyword>
<evidence type="ECO:0000259" key="10">
    <source>
        <dbReference type="Pfam" id="PF00535"/>
    </source>
</evidence>
<dbReference type="InterPro" id="IPR029044">
    <property type="entry name" value="Nucleotide-diphossugar_trans"/>
</dbReference>
<evidence type="ECO:0000256" key="6">
    <source>
        <dbReference type="ARBA" id="ARBA00022737"/>
    </source>
</evidence>
<dbReference type="Gene3D" id="3.40.50.2000">
    <property type="entry name" value="Glycogen Phosphorylase B"/>
    <property type="match status" value="1"/>
</dbReference>
<evidence type="ECO:0000256" key="4">
    <source>
        <dbReference type="ARBA" id="ARBA00022676"/>
    </source>
</evidence>
<sequence length="1486" mass="168022">MSRKKPSSSHPQAKQAPLTLAQARSLTRKRPDDAVAWQTLGRLLAREAQYAEAGEALERAIELAPQEPSHHDWLGYIAYKRHDTRQALSHLDRAEELAPASVRALVTRAKIYSDHAAYQRALEYAQRAEQLAPQDVRVLDTLGTVYNGLYRYEEALAIYDRLTQLDPGNYVHWNNAGNVRRDLALLEDAYRCYERAETCAKDSSVAYSNRLTAMHYDPAATRADIAELAQAWEARYAPDVVASRPQPTTRQPGKRLRLGMFSDGFRKHPVGKMIVRCLENLDPAQFELFAYTSSEVTDDLTRRIKATTHHWRSMRHLTDAAFAQQVRDDGIDILIDLSGHNSGNRMRAVAMQPAPLLVKWVGGLINTTGVAAMDYLISDAIESPEGEDAYYTEKLIRMPEDYIVFDPPAKLPEVGELPATRNGYITLACFNNPTKLNSATLAQWAAIMHQLPDSRLLLKGRPYTSETFCERLYAMLEAEGIKRERLMIEGPGTNYELLEAYNRVDIALDPWPYSGGLTTCEAFLMGVPVVTMPGPTFAGRHSATHLAHAGMPELVTHSWEEYHARVLELASDLDSLATIRSHLREVLVQSPVCDGPCFARHFTTAMRAIWQRYCADELPAALSIDKEGGAYFEGATLPVQLVEPQPLIDENDERQGGFNWELEGKLIAIDNGGQLLHNKAVQQLLKSRAMEVVIFDPAGDAINDPVKNQEGIHYYSGALLGDGQPTTLYACLDPKQSATLKPLQEPWLPEDVAKGNRVLTELPVNTIPLNKIEGLPSIDWLVLDASHDNSAILEHGAEALENTLLIQVKVAFQPTHEGQAKLGELENWANNHGFRLHNIYEIQCRSQVLNSISVSSDKHNDIFMADFIFLPDYVILEKMDYKEKAKLSFLLHTIFKFYDLSFFLIDSVDKYLGGKYFRYFLNSTPELSEGFENKLSFLKAEISESQAEKLNALITSFVNCDERIINEWTKASELVLYEEERNNAAFFVLSHSLCSSVDVDSDYELGYRLRKFGWEKKERLYNHWFDYAVNNYEHECCNASVIVISNGFKEKLFHNLKEIRRQGGDLVQIIFVNNGRDDGDFESINDYVDTWVRLKSNSGAYLARNVGFLFSRAPLSIFIDDDGYPDAGFIDSHLIAHSVNKVICARGVCKSDTIEQPKHYYLGSEMISSPPTLEGNVSVNSSAFAKVGGWGDYILFGHGGFDLSVRFMNMGYDAGSQIYIPDAVLFHDYVRSKDHAKVKTSLQKGSWLILDKMHGGISAKIRNGFFSGESASEKINSVAEKELELPEHSFSAECEKYLLRCYENASVILEYGTGASTLLASRMLGKHIYGVENDFNWAERMKVIFNHPSFCCSSSPHIYHVDIGKTGAWAKPLDKKLWESFPDYPMRIWDEPWFEDPDVVLIDGRLRTACFLTILLKARKKTTVLFDDYRDRTYYHVVEKLLKPVDFIDRMAVFEIFPDNVEIKKSDWSWIIPEFYKVTLSGRDGR</sequence>
<comment type="similarity">
    <text evidence="2">Belongs to the glycosyltransferase 41 family. O-GlcNAc transferase subfamily.</text>
</comment>
<dbReference type="EMBL" id="JARWAM010000016">
    <property type="protein sequence ID" value="MDR5907346.1"/>
    <property type="molecule type" value="Genomic_DNA"/>
</dbReference>
<comment type="pathway">
    <text evidence="1">Protein modification; protein glycosylation.</text>
</comment>
<feature type="repeat" description="TPR" evidence="8">
    <location>
        <begin position="34"/>
        <end position="67"/>
    </location>
</feature>
<dbReference type="Pfam" id="PF00535">
    <property type="entry name" value="Glycos_transf_2"/>
    <property type="match status" value="1"/>
</dbReference>
<dbReference type="InterPro" id="IPR001173">
    <property type="entry name" value="Glyco_trans_2-like"/>
</dbReference>
<feature type="repeat" description="TPR" evidence="8">
    <location>
        <begin position="102"/>
        <end position="135"/>
    </location>
</feature>
<evidence type="ECO:0000256" key="1">
    <source>
        <dbReference type="ARBA" id="ARBA00004922"/>
    </source>
</evidence>
<feature type="domain" description="O-GlcNAc transferase C-terminal" evidence="11">
    <location>
        <begin position="425"/>
        <end position="594"/>
    </location>
</feature>
<evidence type="ECO:0000313" key="12">
    <source>
        <dbReference type="EMBL" id="MDR5907346.1"/>
    </source>
</evidence>
<keyword evidence="5 12" id="KW-0808">Transferase</keyword>
<dbReference type="InterPro" id="IPR029063">
    <property type="entry name" value="SAM-dependent_MTases_sf"/>
</dbReference>
<evidence type="ECO:0000259" key="11">
    <source>
        <dbReference type="Pfam" id="PF13844"/>
    </source>
</evidence>
<dbReference type="Gene3D" id="1.25.40.10">
    <property type="entry name" value="Tetratricopeptide repeat domain"/>
    <property type="match status" value="2"/>
</dbReference>
<dbReference type="PROSITE" id="PS50005">
    <property type="entry name" value="TPR"/>
    <property type="match status" value="3"/>
</dbReference>
<accession>A0ABU1HJ79</accession>
<dbReference type="Pfam" id="PF13181">
    <property type="entry name" value="TPR_8"/>
    <property type="match status" value="1"/>
</dbReference>
<dbReference type="Proteomes" id="UP001251374">
    <property type="component" value="Unassembled WGS sequence"/>
</dbReference>
<evidence type="ECO:0000256" key="2">
    <source>
        <dbReference type="ARBA" id="ARBA00005386"/>
    </source>
</evidence>
<dbReference type="InterPro" id="IPR011990">
    <property type="entry name" value="TPR-like_helical_dom_sf"/>
</dbReference>
<dbReference type="Gene3D" id="3.40.50.150">
    <property type="entry name" value="Vaccinia Virus protein VP39"/>
    <property type="match status" value="1"/>
</dbReference>
<gene>
    <name evidence="12" type="ORF">QC821_18865</name>
</gene>